<proteinExistence type="predicted"/>
<dbReference type="Proteomes" id="UP001516464">
    <property type="component" value="Unassembled WGS sequence"/>
</dbReference>
<keyword evidence="2" id="KW-1185">Reference proteome</keyword>
<protein>
    <submittedName>
        <fullName evidence="1">Uncharacterized protein</fullName>
    </submittedName>
</protein>
<reference evidence="1 2" key="1">
    <citation type="submission" date="2019-01" db="EMBL/GenBank/DDBJ databases">
        <title>Genomes sequencing and comparative genomics of infectious freshwater microsporidia, Cucumispora dikerogammari and Thelohania contejeani.</title>
        <authorList>
            <person name="Cormier A."/>
            <person name="Giraud I."/>
            <person name="Wattier R."/>
            <person name="Teixeira M."/>
            <person name="Grandjean F."/>
            <person name="Rigaud T."/>
            <person name="Cordaux R."/>
        </authorList>
    </citation>
    <scope>NUCLEOTIDE SEQUENCE [LARGE SCALE GENOMIC DNA]</scope>
    <source>
        <strain evidence="1">T1</strain>
        <tissue evidence="1">Spores</tissue>
    </source>
</reference>
<evidence type="ECO:0000313" key="1">
    <source>
        <dbReference type="EMBL" id="KAF7682574.1"/>
    </source>
</evidence>
<name>A0ABQ7HWP7_9MICR</name>
<dbReference type="PANTHER" id="PTHR35450">
    <property type="entry name" value="REVERSE TRANSCRIPTASE DOMAIN-CONTAINING PROTEIN"/>
    <property type="match status" value="1"/>
</dbReference>
<evidence type="ECO:0000313" key="2">
    <source>
        <dbReference type="Proteomes" id="UP001516464"/>
    </source>
</evidence>
<comment type="caution">
    <text evidence="1">The sequence shown here is derived from an EMBL/GenBank/DDBJ whole genome shotgun (WGS) entry which is preliminary data.</text>
</comment>
<sequence>MENRGSNMARESFEKVKKEMIMRVDRLCNSNLKAKNLFKALDEHAISLINYQIGLQHLEPADFATIDQEVRLSLIKHNVHLKPGCKERLYLPRKEMGRGLHSVEMKSECMLLELWETLEKYKNISSRRAAILKVEEQEKTHLSLIKHYLRSRYSLEDVSVKSVINAQRDLLYGKINNKKPHKKLCRARLNEHINLKDSSTWMTHGNNNPRAEALYCYIQERNVFWGETAPSCHHCGQAKKNYRSPSNRI</sequence>
<dbReference type="PANTHER" id="PTHR35450:SF2">
    <property type="entry name" value="REVERSE TRANSCRIPTASE DOMAIN-CONTAINING PROTEIN"/>
    <property type="match status" value="1"/>
</dbReference>
<dbReference type="EMBL" id="SBIQ01000221">
    <property type="protein sequence ID" value="KAF7682574.1"/>
    <property type="molecule type" value="Genomic_DNA"/>
</dbReference>
<accession>A0ABQ7HWP7</accession>
<organism evidence="1 2">
    <name type="scientific">Astathelohania contejeani</name>
    <dbReference type="NCBI Taxonomy" id="164912"/>
    <lineage>
        <taxon>Eukaryota</taxon>
        <taxon>Fungi</taxon>
        <taxon>Fungi incertae sedis</taxon>
        <taxon>Microsporidia</taxon>
        <taxon>Astathelohaniidae</taxon>
        <taxon>Astathelohania</taxon>
    </lineage>
</organism>
<gene>
    <name evidence="1" type="ORF">TCON_2204</name>
</gene>